<dbReference type="EMBL" id="LAZR01061225">
    <property type="protein sequence ID" value="KKK64016.1"/>
    <property type="molecule type" value="Genomic_DNA"/>
</dbReference>
<evidence type="ECO:0000313" key="1">
    <source>
        <dbReference type="EMBL" id="KKK64016.1"/>
    </source>
</evidence>
<dbReference type="SUPFAM" id="SSF51735">
    <property type="entry name" value="NAD(P)-binding Rossmann-fold domains"/>
    <property type="match status" value="1"/>
</dbReference>
<accession>A0A0F8ZVK8</accession>
<reference evidence="1" key="1">
    <citation type="journal article" date="2015" name="Nature">
        <title>Complex archaea that bridge the gap between prokaryotes and eukaryotes.</title>
        <authorList>
            <person name="Spang A."/>
            <person name="Saw J.H."/>
            <person name="Jorgensen S.L."/>
            <person name="Zaremba-Niedzwiedzka K."/>
            <person name="Martijn J."/>
            <person name="Lind A.E."/>
            <person name="van Eijk R."/>
            <person name="Schleper C."/>
            <person name="Guy L."/>
            <person name="Ettema T.J."/>
        </authorList>
    </citation>
    <scope>NUCLEOTIDE SEQUENCE</scope>
</reference>
<gene>
    <name evidence="1" type="ORF">LCGC14_2988480</name>
</gene>
<dbReference type="Gene3D" id="3.40.50.720">
    <property type="entry name" value="NAD(P)-binding Rossmann-like Domain"/>
    <property type="match status" value="1"/>
</dbReference>
<dbReference type="InterPro" id="IPR036291">
    <property type="entry name" value="NAD(P)-bd_dom_sf"/>
</dbReference>
<name>A0A0F8ZVK8_9ZZZZ</name>
<comment type="caution">
    <text evidence="1">The sequence shown here is derived from an EMBL/GenBank/DDBJ whole genome shotgun (WGS) entry which is preliminary data.</text>
</comment>
<proteinExistence type="predicted"/>
<sequence length="137" mass="15740">KIPALIPGGYDWVDVRDVVKGTITAIEKGRKGESYLLSGQYVSLPDLYDMLRRLKENGKSLPVLPFWLAEVGIPFLKIWAKLTGSKPLYTRESVEILKTAHPDISSKKAEEELGYQSRLFKETLRDTITWFRENHYI</sequence>
<feature type="non-terminal residue" evidence="1">
    <location>
        <position position="1"/>
    </location>
</feature>
<organism evidence="1">
    <name type="scientific">marine sediment metagenome</name>
    <dbReference type="NCBI Taxonomy" id="412755"/>
    <lineage>
        <taxon>unclassified sequences</taxon>
        <taxon>metagenomes</taxon>
        <taxon>ecological metagenomes</taxon>
    </lineage>
</organism>
<dbReference type="AlphaFoldDB" id="A0A0F8ZVK8"/>
<evidence type="ECO:0008006" key="2">
    <source>
        <dbReference type="Google" id="ProtNLM"/>
    </source>
</evidence>
<protein>
    <recommendedName>
        <fullName evidence="2">NAD-dependent epimerase/dehydratase domain-containing protein</fullName>
    </recommendedName>
</protein>